<feature type="binding site" evidence="4">
    <location>
        <position position="310"/>
    </location>
    <ligand>
        <name>Mn(2+)</name>
        <dbReference type="ChEBI" id="CHEBI:29035"/>
        <label>2</label>
    </ligand>
</feature>
<reference evidence="7 8" key="1">
    <citation type="submission" date="2015-09" db="EMBL/GenBank/DDBJ databases">
        <authorList>
            <consortium name="Swine Surveillance"/>
        </authorList>
    </citation>
    <scope>NUCLEOTIDE SEQUENCE [LARGE SCALE GENOMIC DNA]</scope>
    <source>
        <strain evidence="7 8">CECT 7557</strain>
    </source>
</reference>
<dbReference type="GO" id="GO:0006015">
    <property type="term" value="P:5-phosphoribose 1-diphosphate biosynthetic process"/>
    <property type="evidence" value="ECO:0007669"/>
    <property type="project" value="UniProtKB-UniPathway"/>
</dbReference>
<keyword evidence="2 4" id="KW-0479">Metal-binding</keyword>
<comment type="catalytic activity">
    <reaction evidence="4">
        <text>alpha-D-ribose 1-phosphate = D-ribose 5-phosphate</text>
        <dbReference type="Rhea" id="RHEA:18793"/>
        <dbReference type="ChEBI" id="CHEBI:57720"/>
        <dbReference type="ChEBI" id="CHEBI:78346"/>
        <dbReference type="EC" id="5.4.2.7"/>
    </reaction>
</comment>
<keyword evidence="8" id="KW-1185">Reference proteome</keyword>
<dbReference type="NCBIfam" id="TIGR01696">
    <property type="entry name" value="deoB"/>
    <property type="match status" value="1"/>
</dbReference>
<dbReference type="InterPro" id="IPR010045">
    <property type="entry name" value="DeoB"/>
</dbReference>
<proteinExistence type="inferred from homology"/>
<dbReference type="PANTHER" id="PTHR21110:SF0">
    <property type="entry name" value="PHOSPHOPENTOMUTASE"/>
    <property type="match status" value="1"/>
</dbReference>
<protein>
    <recommendedName>
        <fullName evidence="4 5">Phosphopentomutase</fullName>
        <ecNumber evidence="4 5">5.4.2.7</ecNumber>
    </recommendedName>
    <alternativeName>
        <fullName evidence="4">Phosphodeoxyribomutase</fullName>
    </alternativeName>
</protein>
<feature type="binding site" evidence="4">
    <location>
        <position position="358"/>
    </location>
    <ligand>
        <name>Mn(2+)</name>
        <dbReference type="ChEBI" id="CHEBI:29035"/>
        <label>2</label>
    </ligand>
</feature>
<evidence type="ECO:0000256" key="2">
    <source>
        <dbReference type="ARBA" id="ARBA00022723"/>
    </source>
</evidence>
<dbReference type="Proteomes" id="UP000052022">
    <property type="component" value="Unassembled WGS sequence"/>
</dbReference>
<dbReference type="Gene3D" id="3.30.70.1250">
    <property type="entry name" value="Phosphopentomutase"/>
    <property type="match status" value="1"/>
</dbReference>
<evidence type="ECO:0000313" key="8">
    <source>
        <dbReference type="Proteomes" id="UP000052022"/>
    </source>
</evidence>
<evidence type="ECO:0000256" key="4">
    <source>
        <dbReference type="HAMAP-Rule" id="MF_00740"/>
    </source>
</evidence>
<evidence type="ECO:0000313" key="7">
    <source>
        <dbReference type="EMBL" id="CUH81293.1"/>
    </source>
</evidence>
<dbReference type="Gene3D" id="3.40.720.10">
    <property type="entry name" value="Alkaline Phosphatase, subunit A"/>
    <property type="match status" value="1"/>
</dbReference>
<dbReference type="Pfam" id="PF01676">
    <property type="entry name" value="Metalloenzyme"/>
    <property type="match status" value="1"/>
</dbReference>
<comment type="function">
    <text evidence="4">Isomerase that catalyzes the conversion of deoxy-ribose 1-phosphate (dRib-1-P) and ribose 1-phosphate (Rib-1-P) to deoxy-ribose 5-phosphate (dRib-5-P) and ribose 5-phosphate (Rib-5-P), respectively.</text>
</comment>
<dbReference type="RefSeq" id="WP_058291331.1">
    <property type="nucleotide sequence ID" value="NZ_CYSD01000042.1"/>
</dbReference>
<comment type="similarity">
    <text evidence="1 4">Belongs to the phosphopentomutase family.</text>
</comment>
<dbReference type="NCBIfam" id="NF003766">
    <property type="entry name" value="PRK05362.1"/>
    <property type="match status" value="1"/>
</dbReference>
<dbReference type="GO" id="GO:0005829">
    <property type="term" value="C:cytosol"/>
    <property type="evidence" value="ECO:0007669"/>
    <property type="project" value="TreeGrafter"/>
</dbReference>
<sequence>MTRAFLVVMDSVGIGGAPDASAFFNKDLPDLGANTVAHIAQACAEGRAEEGRSGPLRLPNLDALGLGAAARLASGQPVPGLTRPPSGLWGCAAEVSAGKDTPSGHWELAGLPVPWDWCFFPEEGPAFDADLVAHVCAAAGTAAILGNCHASGTAIIAEHGAAHMQSGLPICYTSADSVFQIAAHEESFGLDRLLKLCEDVAPYLHDMKVGRVIARPFVGTAEEGFTRTTNRRDYAIKPPAPILTDWVQAAGGKVHAIGKIGDIFTMQGIDTLKKGSDAELMKHLSDAIDTAEDGSLTFANFVEFDSLYGHRRDISGYARALEWFDAEIGKILPRLRTGDVMVLTADHGNDPSWPGTDHTREQVPVLVAGAGQGAIGARAFVDVAASLAAHLGADAQGPGQSFL</sequence>
<dbReference type="GO" id="GO:0030145">
    <property type="term" value="F:manganese ion binding"/>
    <property type="evidence" value="ECO:0007669"/>
    <property type="project" value="UniProtKB-UniRule"/>
</dbReference>
<dbReference type="CDD" id="cd16009">
    <property type="entry name" value="PPM"/>
    <property type="match status" value="1"/>
</dbReference>
<comment type="pathway">
    <text evidence="4">Carbohydrate degradation; 2-deoxy-D-ribose 1-phosphate degradation; D-glyceraldehyde 3-phosphate and acetaldehyde from 2-deoxy-alpha-D-ribose 1-phosphate: step 1/2.</text>
</comment>
<dbReference type="GO" id="GO:0006018">
    <property type="term" value="P:2-deoxyribose 1-phosphate catabolic process"/>
    <property type="evidence" value="ECO:0007669"/>
    <property type="project" value="UniProtKB-UniRule"/>
</dbReference>
<evidence type="ECO:0000256" key="1">
    <source>
        <dbReference type="ARBA" id="ARBA00010373"/>
    </source>
</evidence>
<dbReference type="SUPFAM" id="SSF143856">
    <property type="entry name" value="DeoB insert domain-like"/>
    <property type="match status" value="1"/>
</dbReference>
<dbReference type="GO" id="GO:0043094">
    <property type="term" value="P:metabolic compound salvage"/>
    <property type="evidence" value="ECO:0007669"/>
    <property type="project" value="UniProtKB-UniRule"/>
</dbReference>
<comment type="cofactor">
    <cofactor evidence="4">
        <name>Mn(2+)</name>
        <dbReference type="ChEBI" id="CHEBI:29035"/>
    </cofactor>
    <text evidence="4">Binds 2 manganese ions.</text>
</comment>
<name>A0A0P1GHR3_9RHOB</name>
<dbReference type="InterPro" id="IPR006124">
    <property type="entry name" value="Metalloenzyme"/>
</dbReference>
<keyword evidence="3 4" id="KW-0464">Manganese</keyword>
<dbReference type="STRING" id="928856.SAMN04488049_102176"/>
<gene>
    <name evidence="4 7" type="primary">deoB</name>
    <name evidence="7" type="ORF">TRM7557_03340</name>
</gene>
<accession>A0A0P1GHR3</accession>
<dbReference type="SUPFAM" id="SSF53649">
    <property type="entry name" value="Alkaline phosphatase-like"/>
    <property type="match status" value="1"/>
</dbReference>
<feature type="binding site" evidence="4">
    <location>
        <position position="305"/>
    </location>
    <ligand>
        <name>Mn(2+)</name>
        <dbReference type="ChEBI" id="CHEBI:29035"/>
        <label>2</label>
    </ligand>
</feature>
<evidence type="ECO:0000256" key="5">
    <source>
        <dbReference type="NCBIfam" id="TIGR01696"/>
    </source>
</evidence>
<comment type="subcellular location">
    <subcellularLocation>
        <location evidence="4">Cytoplasm</location>
    </subcellularLocation>
</comment>
<keyword evidence="4" id="KW-0963">Cytoplasm</keyword>
<dbReference type="GO" id="GO:0008973">
    <property type="term" value="F:phosphopentomutase activity"/>
    <property type="evidence" value="ECO:0007669"/>
    <property type="project" value="UniProtKB-UniRule"/>
</dbReference>
<feature type="binding site" evidence="4">
    <location>
        <position position="347"/>
    </location>
    <ligand>
        <name>Mn(2+)</name>
        <dbReference type="ChEBI" id="CHEBI:29035"/>
        <label>1</label>
    </ligand>
</feature>
<dbReference type="HAMAP" id="MF_00740">
    <property type="entry name" value="Phosphopentomut"/>
    <property type="match status" value="1"/>
</dbReference>
<organism evidence="7 8">
    <name type="scientific">Tritonibacter multivorans</name>
    <dbReference type="NCBI Taxonomy" id="928856"/>
    <lineage>
        <taxon>Bacteria</taxon>
        <taxon>Pseudomonadati</taxon>
        <taxon>Pseudomonadota</taxon>
        <taxon>Alphaproteobacteria</taxon>
        <taxon>Rhodobacterales</taxon>
        <taxon>Paracoccaceae</taxon>
        <taxon>Tritonibacter</taxon>
    </lineage>
</organism>
<dbReference type="GO" id="GO:0000287">
    <property type="term" value="F:magnesium ion binding"/>
    <property type="evidence" value="ECO:0007669"/>
    <property type="project" value="UniProtKB-UniRule"/>
</dbReference>
<evidence type="ECO:0000256" key="3">
    <source>
        <dbReference type="ARBA" id="ARBA00023211"/>
    </source>
</evidence>
<feature type="binding site" evidence="4">
    <location>
        <position position="346"/>
    </location>
    <ligand>
        <name>Mn(2+)</name>
        <dbReference type="ChEBI" id="CHEBI:29035"/>
        <label>1</label>
    </ligand>
</feature>
<dbReference type="UniPathway" id="UPA00087">
    <property type="reaction ID" value="UER00173"/>
</dbReference>
<dbReference type="EMBL" id="CYSD01000042">
    <property type="protein sequence ID" value="CUH81293.1"/>
    <property type="molecule type" value="Genomic_DNA"/>
</dbReference>
<dbReference type="InterPro" id="IPR024052">
    <property type="entry name" value="Phosphopentomutase_DeoB_cap_sf"/>
</dbReference>
<dbReference type="GO" id="GO:0009117">
    <property type="term" value="P:nucleotide metabolic process"/>
    <property type="evidence" value="ECO:0007669"/>
    <property type="project" value="UniProtKB-UniRule"/>
</dbReference>
<dbReference type="InterPro" id="IPR017850">
    <property type="entry name" value="Alkaline_phosphatase_core_sf"/>
</dbReference>
<feature type="domain" description="Metalloenzyme" evidence="6">
    <location>
        <begin position="3"/>
        <end position="394"/>
    </location>
</feature>
<dbReference type="EC" id="5.4.2.7" evidence="4 5"/>
<dbReference type="PANTHER" id="PTHR21110">
    <property type="entry name" value="PHOSPHOPENTOMUTASE"/>
    <property type="match status" value="1"/>
</dbReference>
<evidence type="ECO:0000259" key="6">
    <source>
        <dbReference type="Pfam" id="PF01676"/>
    </source>
</evidence>
<keyword evidence="4 7" id="KW-0413">Isomerase</keyword>
<dbReference type="OrthoDB" id="9769930at2"/>
<comment type="catalytic activity">
    <reaction evidence="4">
        <text>2-deoxy-alpha-D-ribose 1-phosphate = 2-deoxy-D-ribose 5-phosphate</text>
        <dbReference type="Rhea" id="RHEA:27658"/>
        <dbReference type="ChEBI" id="CHEBI:57259"/>
        <dbReference type="ChEBI" id="CHEBI:62877"/>
        <dbReference type="EC" id="5.4.2.7"/>
    </reaction>
</comment>
<dbReference type="PIRSF" id="PIRSF001491">
    <property type="entry name" value="Ppentomutase"/>
    <property type="match status" value="1"/>
</dbReference>
<feature type="binding site" evidence="4">
    <location>
        <position position="10"/>
    </location>
    <ligand>
        <name>Mn(2+)</name>
        <dbReference type="ChEBI" id="CHEBI:29035"/>
        <label>1</label>
    </ligand>
</feature>
<dbReference type="AlphaFoldDB" id="A0A0P1GHR3"/>